<keyword evidence="2" id="KW-1185">Reference proteome</keyword>
<organism evidence="1 2">
    <name type="scientific">Portunus trituberculatus</name>
    <name type="common">Swimming crab</name>
    <name type="synonym">Neptunus trituberculatus</name>
    <dbReference type="NCBI Taxonomy" id="210409"/>
    <lineage>
        <taxon>Eukaryota</taxon>
        <taxon>Metazoa</taxon>
        <taxon>Ecdysozoa</taxon>
        <taxon>Arthropoda</taxon>
        <taxon>Crustacea</taxon>
        <taxon>Multicrustacea</taxon>
        <taxon>Malacostraca</taxon>
        <taxon>Eumalacostraca</taxon>
        <taxon>Eucarida</taxon>
        <taxon>Decapoda</taxon>
        <taxon>Pleocyemata</taxon>
        <taxon>Brachyura</taxon>
        <taxon>Eubrachyura</taxon>
        <taxon>Portunoidea</taxon>
        <taxon>Portunidae</taxon>
        <taxon>Portuninae</taxon>
        <taxon>Portunus</taxon>
    </lineage>
</organism>
<dbReference type="EMBL" id="VSRR010023272">
    <property type="protein sequence ID" value="MPC65366.1"/>
    <property type="molecule type" value="Genomic_DNA"/>
</dbReference>
<reference evidence="1 2" key="1">
    <citation type="submission" date="2019-05" db="EMBL/GenBank/DDBJ databases">
        <title>Another draft genome of Portunus trituberculatus and its Hox gene families provides insights of decapod evolution.</title>
        <authorList>
            <person name="Jeong J.-H."/>
            <person name="Song I."/>
            <person name="Kim S."/>
            <person name="Choi T."/>
            <person name="Kim D."/>
            <person name="Ryu S."/>
            <person name="Kim W."/>
        </authorList>
    </citation>
    <scope>NUCLEOTIDE SEQUENCE [LARGE SCALE GENOMIC DNA]</scope>
    <source>
        <tissue evidence="1">Muscle</tissue>
    </source>
</reference>
<proteinExistence type="predicted"/>
<dbReference type="Proteomes" id="UP000324222">
    <property type="component" value="Unassembled WGS sequence"/>
</dbReference>
<evidence type="ECO:0000313" key="1">
    <source>
        <dbReference type="EMBL" id="MPC65366.1"/>
    </source>
</evidence>
<name>A0A5B7H610_PORTR</name>
<dbReference type="AlphaFoldDB" id="A0A5B7H610"/>
<accession>A0A5B7H610</accession>
<comment type="caution">
    <text evidence="1">The sequence shown here is derived from an EMBL/GenBank/DDBJ whole genome shotgun (WGS) entry which is preliminary data.</text>
</comment>
<sequence length="147" mass="17304">MFFYFTDSFSSAHSDQGSGVVLSQVIKQRSARLQRFLNQRIRQTGKRQEGRLLRLPMDHCVQVRSRCKKVITGHRNFQIRKKIKTFFLLSGNVLQIESGELAKKHEIMLVTLRAALHHHHHHYYRQLHYNHRHHTALPLPPTPSTTH</sequence>
<gene>
    <name evidence="1" type="ORF">E2C01_059500</name>
</gene>
<evidence type="ECO:0000313" key="2">
    <source>
        <dbReference type="Proteomes" id="UP000324222"/>
    </source>
</evidence>
<protein>
    <submittedName>
        <fullName evidence="1">Uncharacterized protein</fullName>
    </submittedName>
</protein>